<evidence type="ECO:0000256" key="2">
    <source>
        <dbReference type="ARBA" id="ARBA00022845"/>
    </source>
</evidence>
<dbReference type="SMART" id="SM00025">
    <property type="entry name" value="Pumilio"/>
    <property type="match status" value="6"/>
</dbReference>
<accession>A0ABQ8ZKZ3</accession>
<dbReference type="InterPro" id="IPR016024">
    <property type="entry name" value="ARM-type_fold"/>
</dbReference>
<evidence type="ECO:0000313" key="6">
    <source>
        <dbReference type="EMBL" id="KAJ6302549.1"/>
    </source>
</evidence>
<sequence>MELDYSYPFVDPILESYFARMNLSTTGRFSHSSNEQQRSLNTMRSDDQYSLDAGHPTYQNSSQIGTEYMEKYSYLSNFRNNNGGCGYDHSVRDQDYHNRFALQYSFPSTSQNGTGNTHIGNNNGDRCYNQNIQDQDSRDRYALRSFPNIGNNYGSTLRPRIRSQSYDALDQYGFCPGRILDTDSTVLGAGSRFRRLRSLESANSDTLLVSSLPSSPVLQSSHPSLEKLKGRVAVAATSQNLYRKLFEVCSEAQMTQLILSLIRNQRRLLGLCFHPVGTRAVQKTIEHIKTPQQRFLLTSVLLRKTVILSKNQNGYHVIQKCLEHFPFDDTKHLIKEIAESFLDIAMDKSGCCVLNRALDCAQGELKEHLLLKTIANAVFLSENPFGNYVVQHVLDERIQHATIRILEQLKGYFVSLSMNKYGSNVVEKCLIWSGMEENASMIIDEFIHSPYFVNICRDNFGNYVVQKALEVSKGGIRNALVSRINDSYPDLHSDINAKTGVRKARDNRHRI</sequence>
<dbReference type="Gene3D" id="1.25.10.10">
    <property type="entry name" value="Leucine-rich Repeat Variant"/>
    <property type="match status" value="1"/>
</dbReference>
<feature type="domain" description="PUM-HD" evidence="5">
    <location>
        <begin position="152"/>
        <end position="508"/>
    </location>
</feature>
<keyword evidence="1" id="KW-0677">Repeat</keyword>
<dbReference type="PANTHER" id="PTHR12537:SF129">
    <property type="entry name" value="PUMILIO HOMOLOG 15-LIKE"/>
    <property type="match status" value="1"/>
</dbReference>
<proteinExistence type="predicted"/>
<reference evidence="6" key="2">
    <citation type="journal article" date="2023" name="Int. J. Mol. Sci.">
        <title>De Novo Assembly and Annotation of 11 Diverse Shrub Willow (Salix) Genomes Reveals Novel Gene Organization in Sex-Linked Regions.</title>
        <authorList>
            <person name="Hyden B."/>
            <person name="Feng K."/>
            <person name="Yates T.B."/>
            <person name="Jawdy S."/>
            <person name="Cereghino C."/>
            <person name="Smart L.B."/>
            <person name="Muchero W."/>
        </authorList>
    </citation>
    <scope>NUCLEOTIDE SEQUENCE</scope>
    <source>
        <tissue evidence="6">Shoot tip</tissue>
    </source>
</reference>
<feature type="repeat" description="Pumilio" evidence="4">
    <location>
        <begin position="299"/>
        <end position="335"/>
    </location>
</feature>
<evidence type="ECO:0000259" key="5">
    <source>
        <dbReference type="PROSITE" id="PS50303"/>
    </source>
</evidence>
<dbReference type="PANTHER" id="PTHR12537">
    <property type="entry name" value="RNA BINDING PROTEIN PUMILIO-RELATED"/>
    <property type="match status" value="1"/>
</dbReference>
<evidence type="ECO:0000256" key="1">
    <source>
        <dbReference type="ARBA" id="ARBA00022737"/>
    </source>
</evidence>
<comment type="caution">
    <text evidence="6">The sequence shown here is derived from an EMBL/GenBank/DDBJ whole genome shotgun (WGS) entry which is preliminary data.</text>
</comment>
<name>A0ABQ8ZKZ3_9ROSI</name>
<dbReference type="PROSITE" id="PS50302">
    <property type="entry name" value="PUM"/>
    <property type="match status" value="5"/>
</dbReference>
<dbReference type="Pfam" id="PF00806">
    <property type="entry name" value="PUF"/>
    <property type="match status" value="6"/>
</dbReference>
<dbReference type="InterPro" id="IPR011989">
    <property type="entry name" value="ARM-like"/>
</dbReference>
<feature type="repeat" description="Pumilio" evidence="4">
    <location>
        <begin position="408"/>
        <end position="444"/>
    </location>
</feature>
<keyword evidence="2" id="KW-0810">Translation regulation</keyword>
<keyword evidence="3" id="KW-0694">RNA-binding</keyword>
<protein>
    <recommendedName>
        <fullName evidence="5">PUM-HD domain-containing protein</fullName>
    </recommendedName>
</protein>
<gene>
    <name evidence="6" type="ORF">OIU77_016612</name>
</gene>
<dbReference type="SUPFAM" id="SSF48371">
    <property type="entry name" value="ARM repeat"/>
    <property type="match status" value="1"/>
</dbReference>
<feature type="repeat" description="Pumilio" evidence="4">
    <location>
        <begin position="336"/>
        <end position="372"/>
    </location>
</feature>
<dbReference type="PROSITE" id="PS50303">
    <property type="entry name" value="PUM_HD"/>
    <property type="match status" value="1"/>
</dbReference>
<evidence type="ECO:0000313" key="7">
    <source>
        <dbReference type="Proteomes" id="UP001141253"/>
    </source>
</evidence>
<dbReference type="InterPro" id="IPR001313">
    <property type="entry name" value="Pumilio_RNA-bd_rpt"/>
</dbReference>
<keyword evidence="7" id="KW-1185">Reference proteome</keyword>
<reference evidence="6" key="1">
    <citation type="submission" date="2022-10" db="EMBL/GenBank/DDBJ databases">
        <authorList>
            <person name="Hyden B.L."/>
            <person name="Feng K."/>
            <person name="Yates T."/>
            <person name="Jawdy S."/>
            <person name="Smart L.B."/>
            <person name="Muchero W."/>
        </authorList>
    </citation>
    <scope>NUCLEOTIDE SEQUENCE</scope>
    <source>
        <tissue evidence="6">Shoot tip</tissue>
    </source>
</reference>
<dbReference type="EMBL" id="JAPFFI010000027">
    <property type="protein sequence ID" value="KAJ6302549.1"/>
    <property type="molecule type" value="Genomic_DNA"/>
</dbReference>
<organism evidence="6 7">
    <name type="scientific">Salix suchowensis</name>
    <dbReference type="NCBI Taxonomy" id="1278906"/>
    <lineage>
        <taxon>Eukaryota</taxon>
        <taxon>Viridiplantae</taxon>
        <taxon>Streptophyta</taxon>
        <taxon>Embryophyta</taxon>
        <taxon>Tracheophyta</taxon>
        <taxon>Spermatophyta</taxon>
        <taxon>Magnoliopsida</taxon>
        <taxon>eudicotyledons</taxon>
        <taxon>Gunneridae</taxon>
        <taxon>Pentapetalae</taxon>
        <taxon>rosids</taxon>
        <taxon>fabids</taxon>
        <taxon>Malpighiales</taxon>
        <taxon>Salicaceae</taxon>
        <taxon>Saliceae</taxon>
        <taxon>Salix</taxon>
    </lineage>
</organism>
<evidence type="ECO:0000256" key="4">
    <source>
        <dbReference type="PROSITE-ProRule" id="PRU00317"/>
    </source>
</evidence>
<evidence type="ECO:0000256" key="3">
    <source>
        <dbReference type="ARBA" id="ARBA00022884"/>
    </source>
</evidence>
<dbReference type="InterPro" id="IPR033133">
    <property type="entry name" value="PUM-HD"/>
</dbReference>
<dbReference type="Proteomes" id="UP001141253">
    <property type="component" value="Chromosome 16"/>
</dbReference>
<feature type="repeat" description="Pumilio" evidence="4">
    <location>
        <begin position="445"/>
        <end position="482"/>
    </location>
</feature>
<feature type="repeat" description="Pumilio" evidence="4">
    <location>
        <begin position="260"/>
        <end position="298"/>
    </location>
</feature>